<keyword evidence="4" id="KW-0472">Membrane</keyword>
<evidence type="ECO:0000256" key="4">
    <source>
        <dbReference type="ARBA" id="ARBA00023136"/>
    </source>
</evidence>
<evidence type="ECO:0000256" key="2">
    <source>
        <dbReference type="ARBA" id="ARBA00022692"/>
    </source>
</evidence>
<evidence type="ECO:0000313" key="7">
    <source>
        <dbReference type="EMBL" id="EFV12872.2"/>
    </source>
</evidence>
<feature type="signal peptide" evidence="6">
    <location>
        <begin position="1"/>
        <end position="32"/>
    </location>
</feature>
<name>E5XS87_SEGRC</name>
<evidence type="ECO:0000256" key="6">
    <source>
        <dbReference type="SAM" id="SignalP"/>
    </source>
</evidence>
<dbReference type="PANTHER" id="PTHR30168">
    <property type="entry name" value="PUTATIVE MEMBRANE PROTEIN YPFJ"/>
    <property type="match status" value="1"/>
</dbReference>
<dbReference type="Proteomes" id="UP000004816">
    <property type="component" value="Unassembled WGS sequence"/>
</dbReference>
<keyword evidence="6" id="KW-0732">Signal</keyword>
<protein>
    <recommendedName>
        <fullName evidence="9">Metalloprotease</fullName>
    </recommendedName>
</protein>
<keyword evidence="8" id="KW-1185">Reference proteome</keyword>
<dbReference type="AlphaFoldDB" id="E5XS87"/>
<dbReference type="GO" id="GO:0016020">
    <property type="term" value="C:membrane"/>
    <property type="evidence" value="ECO:0007669"/>
    <property type="project" value="UniProtKB-SubCell"/>
</dbReference>
<sequence>MRIAGRAARWGFAALLVLSAAGAGTRAGQAQADPVPEVAAAEFLHDDEGLDQIDCELPRWSTDPGSLQAFFTTARDCMDAAWTPLLARHGVPNVSPALIFPEKTPFASSCGEVTQDIIAAIYCAGDDSLYIPASGLQTEVFGDHPGVYLALLAHEYGHHVQMLTGITSQVLALLPSGNWNTPEGLELSRRVELQAQCFSGMFLGAEAGRGSITRATLAEGRLGQDGRGDGNRPGELPDHGTSAHVFSWWERGTNNKIADCNTFSAPNADVT</sequence>
<reference evidence="7 8" key="1">
    <citation type="journal article" date="2011" name="Stand. Genomic Sci.">
        <title>High quality draft genome sequence of Segniliparus rugosus CDC 945(T)= (ATCC BAA-974(T)).</title>
        <authorList>
            <person name="Earl A.M."/>
            <person name="Desjardins C.A."/>
            <person name="Fitzgerald M.G."/>
            <person name="Arachchi H.M."/>
            <person name="Zeng Q."/>
            <person name="Mehta T."/>
            <person name="Griggs A."/>
            <person name="Birren B.W."/>
            <person name="Toney N.C."/>
            <person name="Carr J."/>
            <person name="Posey J."/>
            <person name="Butler W.R."/>
        </authorList>
    </citation>
    <scope>NUCLEOTIDE SEQUENCE [LARGE SCALE GENOMIC DNA]</scope>
    <source>
        <strain evidence="8">ATCC BAA-974 / DSM 45345 / CCUG 50838 / CIP 108380 / JCM 13579 / CDC 945</strain>
    </source>
</reference>
<dbReference type="PANTHER" id="PTHR30168:SF0">
    <property type="entry name" value="INNER MEMBRANE PROTEIN"/>
    <property type="match status" value="1"/>
</dbReference>
<dbReference type="STRING" id="679197.HMPREF9336_02359"/>
<evidence type="ECO:0000256" key="1">
    <source>
        <dbReference type="ARBA" id="ARBA00004167"/>
    </source>
</evidence>
<dbReference type="InterPro" id="IPR007343">
    <property type="entry name" value="Uncharacterised_pept_Zn_put"/>
</dbReference>
<keyword evidence="3" id="KW-1133">Transmembrane helix</keyword>
<comment type="subcellular location">
    <subcellularLocation>
        <location evidence="1">Membrane</location>
        <topology evidence="1">Single-pass membrane protein</topology>
    </subcellularLocation>
</comment>
<proteinExistence type="predicted"/>
<feature type="chain" id="PRO_5003203024" description="Metalloprotease" evidence="6">
    <location>
        <begin position="33"/>
        <end position="271"/>
    </location>
</feature>
<comment type="caution">
    <text evidence="7">The sequence shown here is derived from an EMBL/GenBank/DDBJ whole genome shotgun (WGS) entry which is preliminary data.</text>
</comment>
<accession>E5XS87</accession>
<dbReference type="HOGENOM" id="CLU_050836_1_1_11"/>
<evidence type="ECO:0000256" key="5">
    <source>
        <dbReference type="SAM" id="MobiDB-lite"/>
    </source>
</evidence>
<evidence type="ECO:0000313" key="8">
    <source>
        <dbReference type="Proteomes" id="UP000004816"/>
    </source>
</evidence>
<dbReference type="eggNOG" id="COG2321">
    <property type="taxonomic scope" value="Bacteria"/>
</dbReference>
<evidence type="ECO:0000256" key="3">
    <source>
        <dbReference type="ARBA" id="ARBA00022989"/>
    </source>
</evidence>
<gene>
    <name evidence="7" type="ORF">HMPREF9336_02359</name>
</gene>
<dbReference type="EMBL" id="ACZI02000002">
    <property type="protein sequence ID" value="EFV12872.2"/>
    <property type="molecule type" value="Genomic_DNA"/>
</dbReference>
<feature type="compositionally biased region" description="Basic and acidic residues" evidence="5">
    <location>
        <begin position="222"/>
        <end position="238"/>
    </location>
</feature>
<dbReference type="Pfam" id="PF04228">
    <property type="entry name" value="Zn_peptidase"/>
    <property type="match status" value="1"/>
</dbReference>
<evidence type="ECO:0008006" key="9">
    <source>
        <dbReference type="Google" id="ProtNLM"/>
    </source>
</evidence>
<feature type="region of interest" description="Disordered" evidence="5">
    <location>
        <begin position="218"/>
        <end position="241"/>
    </location>
</feature>
<keyword evidence="2" id="KW-0812">Transmembrane</keyword>
<organism evidence="7 8">
    <name type="scientific">Segniliparus rugosus (strain ATCC BAA-974 / DSM 45345 / CCUG 50838 / CIP 108380 / JCM 13579 / CDC 945)</name>
    <dbReference type="NCBI Taxonomy" id="679197"/>
    <lineage>
        <taxon>Bacteria</taxon>
        <taxon>Bacillati</taxon>
        <taxon>Actinomycetota</taxon>
        <taxon>Actinomycetes</taxon>
        <taxon>Mycobacteriales</taxon>
        <taxon>Segniliparaceae</taxon>
        <taxon>Segniliparus</taxon>
    </lineage>
</organism>